<dbReference type="RefSeq" id="WP_128631610.1">
    <property type="nucleotide sequence ID" value="NZ_RRCN01000001.1"/>
</dbReference>
<evidence type="ECO:0000256" key="2">
    <source>
        <dbReference type="SAM" id="SignalP"/>
    </source>
</evidence>
<evidence type="ECO:0000313" key="4">
    <source>
        <dbReference type="Proteomes" id="UP000267017"/>
    </source>
</evidence>
<feature type="chain" id="PRO_5039520794" description="BIG2 domain-containing protein" evidence="2">
    <location>
        <begin position="29"/>
        <end position="640"/>
    </location>
</feature>
<dbReference type="PANTHER" id="PTHR42754">
    <property type="entry name" value="ENDOGLUCANASE"/>
    <property type="match status" value="1"/>
</dbReference>
<dbReference type="AlphaFoldDB" id="A0A3P3U099"/>
<keyword evidence="4" id="KW-1185">Reference proteome</keyword>
<dbReference type="Gene3D" id="2.60.40.1080">
    <property type="match status" value="2"/>
</dbReference>
<dbReference type="OrthoDB" id="9811934at2"/>
<gene>
    <name evidence="3" type="ORF">EHV15_13190</name>
</gene>
<dbReference type="SUPFAM" id="SSF50998">
    <property type="entry name" value="Quinoprotein alcohol dehydrogenase-like"/>
    <property type="match status" value="1"/>
</dbReference>
<feature type="region of interest" description="Disordered" evidence="1">
    <location>
        <begin position="605"/>
        <end position="640"/>
    </location>
</feature>
<evidence type="ECO:0008006" key="5">
    <source>
        <dbReference type="Google" id="ProtNLM"/>
    </source>
</evidence>
<protein>
    <recommendedName>
        <fullName evidence="5">BIG2 domain-containing protein</fullName>
    </recommendedName>
</protein>
<organism evidence="3 4">
    <name type="scientific">Paenibacillus oralis</name>
    <dbReference type="NCBI Taxonomy" id="2490856"/>
    <lineage>
        <taxon>Bacteria</taxon>
        <taxon>Bacillati</taxon>
        <taxon>Bacillota</taxon>
        <taxon>Bacilli</taxon>
        <taxon>Bacillales</taxon>
        <taxon>Paenibacillaceae</taxon>
        <taxon>Paenibacillus</taxon>
    </lineage>
</organism>
<dbReference type="SUPFAM" id="SSF49373">
    <property type="entry name" value="Invasin/intimin cell-adhesion fragments"/>
    <property type="match status" value="2"/>
</dbReference>
<name>A0A3P3U099_9BACL</name>
<dbReference type="Proteomes" id="UP000267017">
    <property type="component" value="Unassembled WGS sequence"/>
</dbReference>
<keyword evidence="2" id="KW-0732">Signal</keyword>
<feature type="signal peptide" evidence="2">
    <location>
        <begin position="1"/>
        <end position="28"/>
    </location>
</feature>
<accession>A0A3P3U099</accession>
<evidence type="ECO:0000256" key="1">
    <source>
        <dbReference type="SAM" id="MobiDB-lite"/>
    </source>
</evidence>
<dbReference type="InterPro" id="IPR008964">
    <property type="entry name" value="Invasin/intimin_cell_adhesion"/>
</dbReference>
<comment type="caution">
    <text evidence="3">The sequence shown here is derived from an EMBL/GenBank/DDBJ whole genome shotgun (WGS) entry which is preliminary data.</text>
</comment>
<reference evidence="3 4" key="1">
    <citation type="submission" date="2018-11" db="EMBL/GenBank/DDBJ databases">
        <title>Genome sequencing of Paenibacillus sp. KCOM 3021 (= ChDC PVNT-B20).</title>
        <authorList>
            <person name="Kook J.-K."/>
            <person name="Park S.-N."/>
            <person name="Lim Y.K."/>
        </authorList>
    </citation>
    <scope>NUCLEOTIDE SEQUENCE [LARGE SCALE GENOMIC DNA]</scope>
    <source>
        <strain evidence="3 4">KCOM 3021</strain>
    </source>
</reference>
<proteinExistence type="predicted"/>
<dbReference type="InterPro" id="IPR011047">
    <property type="entry name" value="Quinoprotein_ADH-like_sf"/>
</dbReference>
<dbReference type="EMBL" id="RRCN01000001">
    <property type="protein sequence ID" value="RRJ63777.1"/>
    <property type="molecule type" value="Genomic_DNA"/>
</dbReference>
<dbReference type="PANTHER" id="PTHR42754:SF1">
    <property type="entry name" value="LIPOPROTEIN"/>
    <property type="match status" value="1"/>
</dbReference>
<sequence length="640" mass="68907">MSLFLKRLTAISFSCLLAWTGWSGSGTAAPSAEQPEPGTPKVEWSFDYGQAFRTAKGKAVTSAADGGYVAVGDVSTISNFFGYVIKVDEHGRTLWEKTLDVDGDPDIEDVSAQEIISVRDGGYLVSGSTMDRTERPATTLPYLAKLDDQGNVEWSRYYHLLDYTHFHAGSATETADGGFVVTGYSANSGFLAPVYLLKVDREGNEVWHKTWWIGDNQSFSEVLSTSDGGVLAVGGIDSTATSDSDASLVVKVDANGEVEWEKQQVFPGSGRSAWSAQMTPDGSFIISGMMYQDGKRVTFVFKMAGNGEILWEKTYPLAEGEHFFRQLVSAPDGYALLGSYTTGDYPDQQTQYQILRIDNDGEVTGHLRFASPGLDSVGKGMYTADGGFLMTGEVREKNSLPLMQLIKVAGEGQQPPADLQELRFDEPALELGVGERRPSVVQAVYADGTAAVITNQAVLTSLNPEIAAVDSDGFITGLAPGTTEIVAEYEGFSAKLPVTVTVTVTDPPSETPGRFYLDSEDYSLMTGSELDTLAFFTDKSGQASIVNGETRFTIADPEIAQVDERGYLIGLKPGLTSVTAVYREHTFTANVLVVKPYVPVPPGPVLDERPSAPKALEVPEVNEGPEVPPVVDTPDWDGPA</sequence>
<evidence type="ECO:0000313" key="3">
    <source>
        <dbReference type="EMBL" id="RRJ63777.1"/>
    </source>
</evidence>